<gene>
    <name evidence="2" type="ORF">QQF64_028273</name>
</gene>
<comment type="caution">
    <text evidence="2">The sequence shown here is derived from an EMBL/GenBank/DDBJ whole genome shotgun (WGS) entry which is preliminary data.</text>
</comment>
<evidence type="ECO:0000256" key="1">
    <source>
        <dbReference type="SAM" id="MobiDB-lite"/>
    </source>
</evidence>
<reference evidence="2 3" key="1">
    <citation type="submission" date="2023-09" db="EMBL/GenBank/DDBJ databases">
        <authorList>
            <person name="Wang M."/>
        </authorList>
    </citation>
    <scope>NUCLEOTIDE SEQUENCE [LARGE SCALE GENOMIC DNA]</scope>
    <source>
        <strain evidence="2">GT-2023</strain>
        <tissue evidence="2">Liver</tissue>
    </source>
</reference>
<sequence>MGMCHSFRSRLSQSAISYTNPGNDVEPGHSDSCDPQLRERRRVEERARVKAENKRSRDIDITLKAEKRQYKQTHRLLLLGKSRVSRMGRLLYLLSGYMREATSRCIRRKVCDWPLKTRCHGNRCFHVNTVVVF</sequence>
<dbReference type="EMBL" id="JAYMGO010000006">
    <property type="protein sequence ID" value="KAL1272411.1"/>
    <property type="molecule type" value="Genomic_DNA"/>
</dbReference>
<evidence type="ECO:0000313" key="3">
    <source>
        <dbReference type="Proteomes" id="UP001558613"/>
    </source>
</evidence>
<feature type="compositionally biased region" description="Basic and acidic residues" evidence="1">
    <location>
        <begin position="26"/>
        <end position="49"/>
    </location>
</feature>
<evidence type="ECO:0000313" key="2">
    <source>
        <dbReference type="EMBL" id="KAL1272411.1"/>
    </source>
</evidence>
<feature type="region of interest" description="Disordered" evidence="1">
    <location>
        <begin position="16"/>
        <end position="49"/>
    </location>
</feature>
<accession>A0ABR3N692</accession>
<dbReference type="Proteomes" id="UP001558613">
    <property type="component" value="Unassembled WGS sequence"/>
</dbReference>
<name>A0ABR3N692_9TELE</name>
<proteinExistence type="predicted"/>
<organism evidence="2 3">
    <name type="scientific">Cirrhinus molitorella</name>
    <name type="common">mud carp</name>
    <dbReference type="NCBI Taxonomy" id="172907"/>
    <lineage>
        <taxon>Eukaryota</taxon>
        <taxon>Metazoa</taxon>
        <taxon>Chordata</taxon>
        <taxon>Craniata</taxon>
        <taxon>Vertebrata</taxon>
        <taxon>Euteleostomi</taxon>
        <taxon>Actinopterygii</taxon>
        <taxon>Neopterygii</taxon>
        <taxon>Teleostei</taxon>
        <taxon>Ostariophysi</taxon>
        <taxon>Cypriniformes</taxon>
        <taxon>Cyprinidae</taxon>
        <taxon>Labeoninae</taxon>
        <taxon>Labeonini</taxon>
        <taxon>Cirrhinus</taxon>
    </lineage>
</organism>
<keyword evidence="3" id="KW-1185">Reference proteome</keyword>
<protein>
    <submittedName>
        <fullName evidence="2">Uncharacterized protein</fullName>
    </submittedName>
</protein>